<evidence type="ECO:0000313" key="2">
    <source>
        <dbReference type="Proteomes" id="UP000632766"/>
    </source>
</evidence>
<dbReference type="Proteomes" id="UP000632766">
    <property type="component" value="Unassembled WGS sequence"/>
</dbReference>
<sequence>MQRIITSILNTLSLRLVSTKVLNKNLPVKEEKKAKRNPVEFKHTGCMSKKELHENFEETSQFQINFETKSQNVKFTHYYRRIERNITE</sequence>
<proteinExistence type="predicted"/>
<keyword evidence="2" id="KW-1185">Reference proteome</keyword>
<name>A0A8J7HX37_9NOST</name>
<reference evidence="1 2" key="1">
    <citation type="journal article" date="2021" name="Int. J. Syst. Evol. Microbiol.">
        <title>Amazonocrinis nigriterrae gen. nov., sp. nov., Atlanticothrix silvestris gen. nov., sp. nov. and Dendronalium phyllosphericum gen. nov., sp. nov., nostocacean cyanobacteria from Brazilian environments.</title>
        <authorList>
            <person name="Alvarenga D.O."/>
            <person name="Andreote A.P.D."/>
            <person name="Branco L.H.Z."/>
            <person name="Delbaje E."/>
            <person name="Cruz R.B."/>
            <person name="Varani A.M."/>
            <person name="Fiore M.F."/>
        </authorList>
    </citation>
    <scope>NUCLEOTIDE SEQUENCE [LARGE SCALE GENOMIC DNA]</scope>
    <source>
        <strain evidence="1 2">CENA67</strain>
    </source>
</reference>
<protein>
    <submittedName>
        <fullName evidence="1">Uncharacterized protein</fullName>
    </submittedName>
</protein>
<dbReference type="RefSeq" id="WP_198127689.1">
    <property type="nucleotide sequence ID" value="NZ_JAECZC010000076.1"/>
</dbReference>
<accession>A0A8J7HX37</accession>
<dbReference type="AlphaFoldDB" id="A0A8J7HX37"/>
<comment type="caution">
    <text evidence="1">The sequence shown here is derived from an EMBL/GenBank/DDBJ whole genome shotgun (WGS) entry which is preliminary data.</text>
</comment>
<gene>
    <name evidence="1" type="ORF">I8748_27690</name>
</gene>
<organism evidence="1 2">
    <name type="scientific">Amazonocrinis nigriterrae CENA67</name>
    <dbReference type="NCBI Taxonomy" id="2794033"/>
    <lineage>
        <taxon>Bacteria</taxon>
        <taxon>Bacillati</taxon>
        <taxon>Cyanobacteriota</taxon>
        <taxon>Cyanophyceae</taxon>
        <taxon>Nostocales</taxon>
        <taxon>Nostocaceae</taxon>
        <taxon>Amazonocrinis</taxon>
        <taxon>Amazonocrinis nigriterrae</taxon>
    </lineage>
</organism>
<evidence type="ECO:0000313" key="1">
    <source>
        <dbReference type="EMBL" id="MBH8565905.1"/>
    </source>
</evidence>
<dbReference type="EMBL" id="JAECZC010000076">
    <property type="protein sequence ID" value="MBH8565905.1"/>
    <property type="molecule type" value="Genomic_DNA"/>
</dbReference>